<feature type="compositionally biased region" description="Polar residues" evidence="8">
    <location>
        <begin position="1"/>
        <end position="13"/>
    </location>
</feature>
<dbReference type="InterPro" id="IPR037294">
    <property type="entry name" value="ABC_BtuC-like"/>
</dbReference>
<dbReference type="AlphaFoldDB" id="A0A0U1L167"/>
<reference evidence="10" key="1">
    <citation type="submission" date="2015-03" db="EMBL/GenBank/DDBJ databases">
        <authorList>
            <person name="Nijsse Bart"/>
        </authorList>
    </citation>
    <scope>NUCLEOTIDE SEQUENCE [LARGE SCALE GENOMIC DNA]</scope>
</reference>
<sequence>MQHTYKNKLQSFLQKKKKIEGGQNGRKHKIRLPRIIAALLVGAALATSGAATRGYTKTRAGLKNGHHKE</sequence>
<dbReference type="RefSeq" id="WP_028971981.1">
    <property type="nucleotide sequence ID" value="NZ_CTRP01000012.1"/>
</dbReference>
<dbReference type="GO" id="GO:0022857">
    <property type="term" value="F:transmembrane transporter activity"/>
    <property type="evidence" value="ECO:0007669"/>
    <property type="project" value="InterPro"/>
</dbReference>
<keyword evidence="5" id="KW-0812">Transmembrane</keyword>
<keyword evidence="6" id="KW-1133">Transmembrane helix</keyword>
<keyword evidence="7" id="KW-0472">Membrane</keyword>
<proteinExistence type="inferred from homology"/>
<keyword evidence="10" id="KW-1185">Reference proteome</keyword>
<dbReference type="InterPro" id="IPR000522">
    <property type="entry name" value="ABC_transptr_permease_BtuC"/>
</dbReference>
<dbReference type="Pfam" id="PF01032">
    <property type="entry name" value="FecCD"/>
    <property type="match status" value="1"/>
</dbReference>
<evidence type="ECO:0000313" key="10">
    <source>
        <dbReference type="Proteomes" id="UP000049855"/>
    </source>
</evidence>
<evidence type="ECO:0000256" key="5">
    <source>
        <dbReference type="ARBA" id="ARBA00022692"/>
    </source>
</evidence>
<evidence type="ECO:0000256" key="3">
    <source>
        <dbReference type="ARBA" id="ARBA00022448"/>
    </source>
</evidence>
<evidence type="ECO:0000256" key="1">
    <source>
        <dbReference type="ARBA" id="ARBA00004651"/>
    </source>
</evidence>
<evidence type="ECO:0000313" key="9">
    <source>
        <dbReference type="EMBL" id="CQR73412.1"/>
    </source>
</evidence>
<organism evidence="9 10">
    <name type="scientific">Sporomusa ovata</name>
    <dbReference type="NCBI Taxonomy" id="2378"/>
    <lineage>
        <taxon>Bacteria</taxon>
        <taxon>Bacillati</taxon>
        <taxon>Bacillota</taxon>
        <taxon>Negativicutes</taxon>
        <taxon>Selenomonadales</taxon>
        <taxon>Sporomusaceae</taxon>
        <taxon>Sporomusa</taxon>
    </lineage>
</organism>
<evidence type="ECO:0000256" key="4">
    <source>
        <dbReference type="ARBA" id="ARBA00022475"/>
    </source>
</evidence>
<feature type="region of interest" description="Disordered" evidence="8">
    <location>
        <begin position="1"/>
        <end position="27"/>
    </location>
</feature>
<name>A0A0U1L167_9FIRM</name>
<comment type="subcellular location">
    <subcellularLocation>
        <location evidence="1">Cell membrane</location>
        <topology evidence="1">Multi-pass membrane protein</topology>
    </subcellularLocation>
</comment>
<comment type="similarity">
    <text evidence="2">Belongs to the binding-protein-dependent transport system permease family. FecCD subfamily.</text>
</comment>
<dbReference type="Gene3D" id="1.10.3470.10">
    <property type="entry name" value="ABC transporter involved in vitamin B12 uptake, BtuC"/>
    <property type="match status" value="1"/>
</dbReference>
<evidence type="ECO:0000256" key="6">
    <source>
        <dbReference type="ARBA" id="ARBA00022989"/>
    </source>
</evidence>
<dbReference type="EMBL" id="CTRP01000012">
    <property type="protein sequence ID" value="CQR73412.1"/>
    <property type="molecule type" value="Genomic_DNA"/>
</dbReference>
<protein>
    <submittedName>
        <fullName evidence="9">Uncharacterized protein</fullName>
    </submittedName>
</protein>
<keyword evidence="3" id="KW-0813">Transport</keyword>
<keyword evidence="4" id="KW-1003">Cell membrane</keyword>
<evidence type="ECO:0000256" key="8">
    <source>
        <dbReference type="SAM" id="MobiDB-lite"/>
    </source>
</evidence>
<evidence type="ECO:0000256" key="2">
    <source>
        <dbReference type="ARBA" id="ARBA00007935"/>
    </source>
</evidence>
<gene>
    <name evidence="9" type="ORF">SpAn4DRAFT_2644</name>
</gene>
<dbReference type="Proteomes" id="UP000049855">
    <property type="component" value="Unassembled WGS sequence"/>
</dbReference>
<dbReference type="SUPFAM" id="SSF81345">
    <property type="entry name" value="ABC transporter involved in vitamin B12 uptake, BtuC"/>
    <property type="match status" value="1"/>
</dbReference>
<dbReference type="GO" id="GO:0005886">
    <property type="term" value="C:plasma membrane"/>
    <property type="evidence" value="ECO:0007669"/>
    <property type="project" value="UniProtKB-SubCell"/>
</dbReference>
<accession>A0A0U1L167</accession>
<evidence type="ECO:0000256" key="7">
    <source>
        <dbReference type="ARBA" id="ARBA00023136"/>
    </source>
</evidence>